<reference evidence="6 7" key="1">
    <citation type="submission" date="2020-08" db="EMBL/GenBank/DDBJ databases">
        <title>Sequencing the genomes of 1000 actinobacteria strains.</title>
        <authorList>
            <person name="Klenk H.-P."/>
        </authorList>
    </citation>
    <scope>NUCLEOTIDE SEQUENCE [LARGE SCALE GENOMIC DNA]</scope>
    <source>
        <strain evidence="6 7">DSM 44230</strain>
    </source>
</reference>
<feature type="DNA-binding region" description="H-T-H motif" evidence="4">
    <location>
        <begin position="38"/>
        <end position="57"/>
    </location>
</feature>
<dbReference type="Gene3D" id="1.10.357.10">
    <property type="entry name" value="Tetracycline Repressor, domain 2"/>
    <property type="match status" value="1"/>
</dbReference>
<evidence type="ECO:0000256" key="3">
    <source>
        <dbReference type="ARBA" id="ARBA00023163"/>
    </source>
</evidence>
<protein>
    <submittedName>
        <fullName evidence="6">AcrR family transcriptional regulator</fullName>
    </submittedName>
</protein>
<dbReference type="InterPro" id="IPR050109">
    <property type="entry name" value="HTH-type_TetR-like_transc_reg"/>
</dbReference>
<dbReference type="Proteomes" id="UP000533598">
    <property type="component" value="Unassembled WGS sequence"/>
</dbReference>
<keyword evidence="2 4" id="KW-0238">DNA-binding</keyword>
<dbReference type="GO" id="GO:0003700">
    <property type="term" value="F:DNA-binding transcription factor activity"/>
    <property type="evidence" value="ECO:0007669"/>
    <property type="project" value="TreeGrafter"/>
</dbReference>
<dbReference type="SUPFAM" id="SSF48498">
    <property type="entry name" value="Tetracyclin repressor-like, C-terminal domain"/>
    <property type="match status" value="1"/>
</dbReference>
<dbReference type="Pfam" id="PF00440">
    <property type="entry name" value="TetR_N"/>
    <property type="match status" value="1"/>
</dbReference>
<evidence type="ECO:0000259" key="5">
    <source>
        <dbReference type="PROSITE" id="PS50977"/>
    </source>
</evidence>
<evidence type="ECO:0000313" key="7">
    <source>
        <dbReference type="Proteomes" id="UP000533598"/>
    </source>
</evidence>
<dbReference type="PANTHER" id="PTHR30055">
    <property type="entry name" value="HTH-TYPE TRANSCRIPTIONAL REGULATOR RUTR"/>
    <property type="match status" value="1"/>
</dbReference>
<dbReference type="InterPro" id="IPR011075">
    <property type="entry name" value="TetR_C"/>
</dbReference>
<dbReference type="InterPro" id="IPR009057">
    <property type="entry name" value="Homeodomain-like_sf"/>
</dbReference>
<proteinExistence type="predicted"/>
<accession>A0A7W7CI30</accession>
<dbReference type="PROSITE" id="PS50977">
    <property type="entry name" value="HTH_TETR_2"/>
    <property type="match status" value="1"/>
</dbReference>
<organism evidence="6 7">
    <name type="scientific">Crossiella cryophila</name>
    <dbReference type="NCBI Taxonomy" id="43355"/>
    <lineage>
        <taxon>Bacteria</taxon>
        <taxon>Bacillati</taxon>
        <taxon>Actinomycetota</taxon>
        <taxon>Actinomycetes</taxon>
        <taxon>Pseudonocardiales</taxon>
        <taxon>Pseudonocardiaceae</taxon>
        <taxon>Crossiella</taxon>
    </lineage>
</organism>
<dbReference type="Gene3D" id="1.10.10.60">
    <property type="entry name" value="Homeodomain-like"/>
    <property type="match status" value="1"/>
</dbReference>
<dbReference type="AlphaFoldDB" id="A0A7W7CI30"/>
<dbReference type="EMBL" id="JACHMH010000001">
    <property type="protein sequence ID" value="MBB4680133.1"/>
    <property type="molecule type" value="Genomic_DNA"/>
</dbReference>
<dbReference type="PRINTS" id="PR00455">
    <property type="entry name" value="HTHTETR"/>
</dbReference>
<dbReference type="GO" id="GO:0000976">
    <property type="term" value="F:transcription cis-regulatory region binding"/>
    <property type="evidence" value="ECO:0007669"/>
    <property type="project" value="TreeGrafter"/>
</dbReference>
<dbReference type="SUPFAM" id="SSF46689">
    <property type="entry name" value="Homeodomain-like"/>
    <property type="match status" value="1"/>
</dbReference>
<keyword evidence="7" id="KW-1185">Reference proteome</keyword>
<feature type="domain" description="HTH tetR-type" evidence="5">
    <location>
        <begin position="15"/>
        <end position="75"/>
    </location>
</feature>
<gene>
    <name evidence="6" type="ORF">HNR67_006251</name>
</gene>
<name>A0A7W7CI30_9PSEU</name>
<sequence>MSDRAPAPRGRPRDERVDQRILDAVVAELAERGVAGFASNRVAARSGVAKRSIYSRWPNNEELILAGLSTLTAHVTHPRTGSVRGDLTALAEVLAELFTGPRCRVILRCETELAEYPELHERIQQTCVQPMEDVVREILRNGVGRGELRADVDIQLMVELLTAAVLYGANHAPNEEVLRAKLIAVLDSLLRGLLA</sequence>
<keyword evidence="1" id="KW-0805">Transcription regulation</keyword>
<evidence type="ECO:0000256" key="1">
    <source>
        <dbReference type="ARBA" id="ARBA00023015"/>
    </source>
</evidence>
<comment type="caution">
    <text evidence="6">The sequence shown here is derived from an EMBL/GenBank/DDBJ whole genome shotgun (WGS) entry which is preliminary data.</text>
</comment>
<keyword evidence="3" id="KW-0804">Transcription</keyword>
<dbReference type="Pfam" id="PF16859">
    <property type="entry name" value="TetR_C_11"/>
    <property type="match status" value="1"/>
</dbReference>
<dbReference type="InterPro" id="IPR001647">
    <property type="entry name" value="HTH_TetR"/>
</dbReference>
<evidence type="ECO:0000256" key="4">
    <source>
        <dbReference type="PROSITE-ProRule" id="PRU00335"/>
    </source>
</evidence>
<dbReference type="InterPro" id="IPR036271">
    <property type="entry name" value="Tet_transcr_reg_TetR-rel_C_sf"/>
</dbReference>
<evidence type="ECO:0000256" key="2">
    <source>
        <dbReference type="ARBA" id="ARBA00023125"/>
    </source>
</evidence>
<dbReference type="PANTHER" id="PTHR30055:SF148">
    <property type="entry name" value="TETR-FAMILY TRANSCRIPTIONAL REGULATOR"/>
    <property type="match status" value="1"/>
</dbReference>
<dbReference type="RefSeq" id="WP_185005800.1">
    <property type="nucleotide sequence ID" value="NZ_BAAAUI010000020.1"/>
</dbReference>
<evidence type="ECO:0000313" key="6">
    <source>
        <dbReference type="EMBL" id="MBB4680133.1"/>
    </source>
</evidence>